<evidence type="ECO:0000256" key="1">
    <source>
        <dbReference type="SAM" id="MobiDB-lite"/>
    </source>
</evidence>
<accession>A0A150MJB9</accession>
<evidence type="ECO:0000313" key="3">
    <source>
        <dbReference type="EMBL" id="KYD24538.1"/>
    </source>
</evidence>
<protein>
    <recommendedName>
        <fullName evidence="5">Stage II sporulation protein B</fullName>
    </recommendedName>
</protein>
<evidence type="ECO:0008006" key="5">
    <source>
        <dbReference type="Google" id="ProtNLM"/>
    </source>
</evidence>
<feature type="compositionally biased region" description="Basic and acidic residues" evidence="1">
    <location>
        <begin position="29"/>
        <end position="44"/>
    </location>
</feature>
<dbReference type="AlphaFoldDB" id="A0A150MJB9"/>
<evidence type="ECO:0000313" key="4">
    <source>
        <dbReference type="Proteomes" id="UP000075424"/>
    </source>
</evidence>
<gene>
    <name evidence="3" type="ORF">B4109_2227</name>
</gene>
<keyword evidence="2" id="KW-1133">Transmembrane helix</keyword>
<feature type="transmembrane region" description="Helical" evidence="2">
    <location>
        <begin position="170"/>
        <end position="192"/>
    </location>
</feature>
<organism evidence="3 4">
    <name type="scientific">Geobacillus stearothermophilus</name>
    <name type="common">Bacillus stearothermophilus</name>
    <dbReference type="NCBI Taxonomy" id="1422"/>
    <lineage>
        <taxon>Bacteria</taxon>
        <taxon>Bacillati</taxon>
        <taxon>Bacillota</taxon>
        <taxon>Bacilli</taxon>
        <taxon>Bacillales</taxon>
        <taxon>Anoxybacillaceae</taxon>
        <taxon>Geobacillus</taxon>
    </lineage>
</organism>
<comment type="caution">
    <text evidence="3">The sequence shown here is derived from an EMBL/GenBank/DDBJ whole genome shotgun (WGS) entry which is preliminary data.</text>
</comment>
<dbReference type="EMBL" id="LQYV01000096">
    <property type="protein sequence ID" value="KYD24538.1"/>
    <property type="molecule type" value="Genomic_DNA"/>
</dbReference>
<keyword evidence="2" id="KW-0472">Membrane</keyword>
<feature type="region of interest" description="Disordered" evidence="1">
    <location>
        <begin position="29"/>
        <end position="121"/>
    </location>
</feature>
<keyword evidence="2" id="KW-0812">Transmembrane</keyword>
<dbReference type="PATRIC" id="fig|1422.18.peg.513"/>
<feature type="region of interest" description="Disordered" evidence="1">
    <location>
        <begin position="202"/>
        <end position="221"/>
    </location>
</feature>
<proteinExistence type="predicted"/>
<name>A0A150MJB9_GEOSE</name>
<sequence length="410" mass="43772">MSENEEKKQEQGDKCLVLFFSLYGKIGERNRSVKKDGGKMDKQRPGITVNINGQSRPFTIEQPSDEQQDEPSGQKHRAASPAASSVGGTSVGYLSLSPRQGGSLPDGGDATDCGRNGGQETETEVMAVAEKEGAAAMEDDEPIFSISEAVPKKKVGKTRRPWLPSHVKPLFLAAAVAALVGMAFGMVMLRLVPKEKAEPSPAAEALTELTEDGAVSGRGRAESELPAPFSVDVIQAGVYSNADSAARAAESIRQADVPVVVAGKQPAALYIAVGADKEALRAVNDQYRGAVPSTYVKELSFAADTKARRSDIVQKGEALYKSMAAVSAALLAGKDVSDGEWEALSKVYGSFEKSETPNDNTVKKYAESLKQAYLALVAYKEGEEKELLNKTQQLLLEALAVYMELVPLRS</sequence>
<reference evidence="3 4" key="1">
    <citation type="submission" date="2016-01" db="EMBL/GenBank/DDBJ databases">
        <title>Draft Genome Sequences of Seven Thermophilic Sporeformers Isolated from Foods.</title>
        <authorList>
            <person name="Berendsen E.M."/>
            <person name="Wells-Bennik M.H."/>
            <person name="Krawcyk A.O."/>
            <person name="De Jong A."/>
            <person name="Holsappel S."/>
            <person name="Eijlander R.T."/>
            <person name="Kuipers O.P."/>
        </authorList>
    </citation>
    <scope>NUCLEOTIDE SEQUENCE [LARGE SCALE GENOMIC DNA]</scope>
    <source>
        <strain evidence="3 4">B4109</strain>
    </source>
</reference>
<evidence type="ECO:0000256" key="2">
    <source>
        <dbReference type="SAM" id="Phobius"/>
    </source>
</evidence>
<dbReference type="Proteomes" id="UP000075424">
    <property type="component" value="Unassembled WGS sequence"/>
</dbReference>